<dbReference type="GO" id="GO:0008360">
    <property type="term" value="P:regulation of cell shape"/>
    <property type="evidence" value="ECO:0007669"/>
    <property type="project" value="UniProtKB-KW"/>
</dbReference>
<keyword evidence="4 16" id="KW-0132">Cell division</keyword>
<dbReference type="GO" id="GO:0043093">
    <property type="term" value="P:FtsZ-dependent cytokinesis"/>
    <property type="evidence" value="ECO:0007669"/>
    <property type="project" value="UniProtKB-UniRule"/>
</dbReference>
<organism evidence="19 20">
    <name type="scientific">Methylotuvimicrobium buryatense</name>
    <name type="common">Methylomicrobium buryatense</name>
    <dbReference type="NCBI Taxonomy" id="95641"/>
    <lineage>
        <taxon>Bacteria</taxon>
        <taxon>Pseudomonadati</taxon>
        <taxon>Pseudomonadota</taxon>
        <taxon>Gammaproteobacteria</taxon>
        <taxon>Methylococcales</taxon>
        <taxon>Methylococcaceae</taxon>
        <taxon>Methylotuvimicrobium</taxon>
    </lineage>
</organism>
<dbReference type="GO" id="GO:0005886">
    <property type="term" value="C:plasma membrane"/>
    <property type="evidence" value="ECO:0007669"/>
    <property type="project" value="UniProtKB-UniRule"/>
</dbReference>
<comment type="function">
    <text evidence="16">Catalyzes cross-linking of the peptidoglycan cell wall at the division septum.</text>
</comment>
<keyword evidence="14 16" id="KW-0131">Cell cycle</keyword>
<name>A0A4P9UU94_METBY</name>
<comment type="similarity">
    <text evidence="16">Belongs to the transpeptidase family. FtsI subfamily.</text>
</comment>
<dbReference type="Gene3D" id="1.10.150.770">
    <property type="match status" value="1"/>
</dbReference>
<keyword evidence="20" id="KW-1185">Reference proteome</keyword>
<evidence type="ECO:0000256" key="8">
    <source>
        <dbReference type="ARBA" id="ARBA00022801"/>
    </source>
</evidence>
<keyword evidence="10 16" id="KW-0573">Peptidoglycan synthesis</keyword>
<feature type="domain" description="Penicillin-binding protein transpeptidase" evidence="17">
    <location>
        <begin position="255"/>
        <end position="549"/>
    </location>
</feature>
<dbReference type="Pfam" id="PF00905">
    <property type="entry name" value="Transpeptidase"/>
    <property type="match status" value="1"/>
</dbReference>
<feature type="active site" description="Acyl-ester intermediate" evidence="16">
    <location>
        <position position="301"/>
    </location>
</feature>
<evidence type="ECO:0000256" key="5">
    <source>
        <dbReference type="ARBA" id="ARBA00022645"/>
    </source>
</evidence>
<dbReference type="GO" id="GO:0006508">
    <property type="term" value="P:proteolysis"/>
    <property type="evidence" value="ECO:0007669"/>
    <property type="project" value="UniProtKB-KW"/>
</dbReference>
<accession>A0A4P9UU94</accession>
<keyword evidence="12 16" id="KW-0472">Membrane</keyword>
<dbReference type="GO" id="GO:0009252">
    <property type="term" value="P:peptidoglycan biosynthetic process"/>
    <property type="evidence" value="ECO:0007669"/>
    <property type="project" value="UniProtKB-UniRule"/>
</dbReference>
<dbReference type="Gene3D" id="3.90.1310.10">
    <property type="entry name" value="Penicillin-binding protein 2a (Domain 2)"/>
    <property type="match status" value="1"/>
</dbReference>
<dbReference type="InterPro" id="IPR012338">
    <property type="entry name" value="Beta-lactam/transpept-like"/>
</dbReference>
<protein>
    <recommendedName>
        <fullName evidence="16">Peptidoglycan D,D-transpeptidase FtsI</fullName>
        <ecNumber evidence="16">3.4.16.4</ecNumber>
    </recommendedName>
    <alternativeName>
        <fullName evidence="16">Penicillin-binding protein 3</fullName>
        <shortName evidence="16">PBP-3</shortName>
    </alternativeName>
</protein>
<feature type="domain" description="Penicillin-binding protein dimerisation" evidence="18">
    <location>
        <begin position="64"/>
        <end position="211"/>
    </location>
</feature>
<dbReference type="OrthoDB" id="9766847at2"/>
<dbReference type="GO" id="GO:0071555">
    <property type="term" value="P:cell wall organization"/>
    <property type="evidence" value="ECO:0007669"/>
    <property type="project" value="UniProtKB-KW"/>
</dbReference>
<dbReference type="EMBL" id="CP035467">
    <property type="protein sequence ID" value="QCW84220.1"/>
    <property type="molecule type" value="Genomic_DNA"/>
</dbReference>
<evidence type="ECO:0000256" key="9">
    <source>
        <dbReference type="ARBA" id="ARBA00022960"/>
    </source>
</evidence>
<reference evidence="20" key="1">
    <citation type="journal article" date="2019" name="J. Bacteriol.">
        <title>A Mutagenic Screen Identifies a TonB-Dependent Receptor Required for the Lanthanide Metal Switch in the Type I Methanotroph 'Methylotuvimicrobium buryatense' 5GB1C.</title>
        <authorList>
            <person name="Groom J.D."/>
            <person name="Ford S.M."/>
            <person name="Pesesky M.W."/>
            <person name="Lidstrom M.E."/>
        </authorList>
    </citation>
    <scope>NUCLEOTIDE SEQUENCE [LARGE SCALE GENOMIC DNA]</scope>
    <source>
        <strain evidence="20">5GB1C</strain>
    </source>
</reference>
<evidence type="ECO:0000313" key="20">
    <source>
        <dbReference type="Proteomes" id="UP000305881"/>
    </source>
</evidence>
<dbReference type="GO" id="GO:0009002">
    <property type="term" value="F:serine-type D-Ala-D-Ala carboxypeptidase activity"/>
    <property type="evidence" value="ECO:0007669"/>
    <property type="project" value="UniProtKB-UniRule"/>
</dbReference>
<keyword evidence="15 16" id="KW-0961">Cell wall biogenesis/degradation</keyword>
<evidence type="ECO:0000256" key="13">
    <source>
        <dbReference type="ARBA" id="ARBA00023210"/>
    </source>
</evidence>
<evidence type="ECO:0000256" key="1">
    <source>
        <dbReference type="ARBA" id="ARBA00004370"/>
    </source>
</evidence>
<evidence type="ECO:0000256" key="12">
    <source>
        <dbReference type="ARBA" id="ARBA00023136"/>
    </source>
</evidence>
<evidence type="ECO:0000256" key="14">
    <source>
        <dbReference type="ARBA" id="ARBA00023306"/>
    </source>
</evidence>
<keyword evidence="5 16" id="KW-0121">Carboxypeptidase</keyword>
<dbReference type="PANTHER" id="PTHR30627">
    <property type="entry name" value="PEPTIDOGLYCAN D,D-TRANSPEPTIDASE"/>
    <property type="match status" value="1"/>
</dbReference>
<keyword evidence="3 16" id="KW-0997">Cell inner membrane</keyword>
<comment type="subcellular location">
    <subcellularLocation>
        <location evidence="1">Membrane</location>
    </subcellularLocation>
</comment>
<gene>
    <name evidence="16" type="primary">ftsI</name>
    <name evidence="19" type="ORF">EQU24_19735</name>
</gene>
<keyword evidence="13 16" id="KW-0717">Septation</keyword>
<evidence type="ECO:0000259" key="18">
    <source>
        <dbReference type="Pfam" id="PF03717"/>
    </source>
</evidence>
<evidence type="ECO:0000256" key="7">
    <source>
        <dbReference type="ARBA" id="ARBA00022692"/>
    </source>
</evidence>
<dbReference type="PANTHER" id="PTHR30627:SF1">
    <property type="entry name" value="PEPTIDOGLYCAN D,D-TRANSPEPTIDASE FTSI"/>
    <property type="match status" value="1"/>
</dbReference>
<dbReference type="RefSeq" id="WP_017841909.1">
    <property type="nucleotide sequence ID" value="NZ_CP035467.1"/>
</dbReference>
<keyword evidence="8 16" id="KW-0378">Hydrolase</keyword>
<evidence type="ECO:0000256" key="3">
    <source>
        <dbReference type="ARBA" id="ARBA00022519"/>
    </source>
</evidence>
<comment type="catalytic activity">
    <reaction evidence="16">
        <text>Preferential cleavage: (Ac)2-L-Lys-D-Ala-|-D-Ala. Also transpeptidation of peptidyl-alanyl moieties that are N-acyl substituents of D-alanine.</text>
        <dbReference type="EC" id="3.4.16.4"/>
    </reaction>
</comment>
<dbReference type="InterPro" id="IPR037532">
    <property type="entry name" value="FtsI_transpept"/>
</dbReference>
<keyword evidence="6 16" id="KW-0645">Protease</keyword>
<dbReference type="InterPro" id="IPR001460">
    <property type="entry name" value="PCN-bd_Tpept"/>
</dbReference>
<dbReference type="EC" id="3.4.16.4" evidence="16"/>
<dbReference type="AlphaFoldDB" id="A0A4P9UU94"/>
<evidence type="ECO:0000313" key="19">
    <source>
        <dbReference type="EMBL" id="QCW84220.1"/>
    </source>
</evidence>
<keyword evidence="9 16" id="KW-0133">Cell shape</keyword>
<keyword evidence="2 16" id="KW-1003">Cell membrane</keyword>
<dbReference type="GO" id="GO:0000917">
    <property type="term" value="P:division septum assembly"/>
    <property type="evidence" value="ECO:0007669"/>
    <property type="project" value="UniProtKB-KW"/>
</dbReference>
<sequence>MHGFSTRKKKDEPETDFTVRRKVLLVFMLGAMGLLAVRAFDLQVLRKQFLKQQGDMRHVSAVSVSAYRGMILDRNGEPLAISSPVQSIWVNPQELADAEPAAIGQMEKLLDLPDRKIKNLIVPGTKRRFAYVKRRINPHLAAQVKALDVPGVYFEREFKRYYPAGPVSAHLVGFTNVDDVGQEGIELAYDAVLRGTAGSKRVIRDGKRQIIGDVEAISAPIDGRNVQLSIDERIQYLAYRELQAAVLEHRAKAAALVVLDAKTGEVLADANHPAFNPNTRTHLKGSAFRNRAITDVFEPGSTVKPFVIAAALDGGYIKPDLKIETNGTYRIGRNVVRDVHNYGTLDLTHVLKKSSNVATSIVALEMPPDYFWGIYNQLGFGNAAGIGFPGEASGSVLDYQRWNQFAQATLSFGYGMNASVLQLARAYTALADNGLLHSVSLLKRDRDPEAKRVFSAKTAQLIRTMLEQVVLKDGTAYQARVDGYRVAGKTGTAKKAGEGGYKEKKYLSIFVGMAPASDPRVVIAVMVDEPSAGAYYGGAVAGPVFSKVMAGALRILDVAPDQEETMPVLISKTPDLVAQ</sequence>
<evidence type="ECO:0000259" key="17">
    <source>
        <dbReference type="Pfam" id="PF00905"/>
    </source>
</evidence>
<dbReference type="Gene3D" id="3.40.710.10">
    <property type="entry name" value="DD-peptidase/beta-lactamase superfamily"/>
    <property type="match status" value="1"/>
</dbReference>
<evidence type="ECO:0000256" key="6">
    <source>
        <dbReference type="ARBA" id="ARBA00022670"/>
    </source>
</evidence>
<evidence type="ECO:0000256" key="11">
    <source>
        <dbReference type="ARBA" id="ARBA00022989"/>
    </source>
</evidence>
<evidence type="ECO:0000256" key="2">
    <source>
        <dbReference type="ARBA" id="ARBA00022475"/>
    </source>
</evidence>
<evidence type="ECO:0000256" key="16">
    <source>
        <dbReference type="HAMAP-Rule" id="MF_02080"/>
    </source>
</evidence>
<dbReference type="SUPFAM" id="SSF56601">
    <property type="entry name" value="beta-lactamase/transpeptidase-like"/>
    <property type="match status" value="1"/>
</dbReference>
<dbReference type="Pfam" id="PF03717">
    <property type="entry name" value="PBP_dimer"/>
    <property type="match status" value="1"/>
</dbReference>
<dbReference type="InterPro" id="IPR050515">
    <property type="entry name" value="Beta-lactam/transpept"/>
</dbReference>
<dbReference type="InterPro" id="IPR005311">
    <property type="entry name" value="PBP_dimer"/>
</dbReference>
<evidence type="ECO:0000256" key="10">
    <source>
        <dbReference type="ARBA" id="ARBA00022984"/>
    </source>
</evidence>
<dbReference type="Gene3D" id="3.30.450.330">
    <property type="match status" value="1"/>
</dbReference>
<dbReference type="HAMAP" id="MF_02080">
    <property type="entry name" value="FtsI_transpept"/>
    <property type="match status" value="1"/>
</dbReference>
<proteinExistence type="inferred from homology"/>
<dbReference type="UniPathway" id="UPA00219"/>
<dbReference type="Proteomes" id="UP000305881">
    <property type="component" value="Chromosome"/>
</dbReference>
<dbReference type="InterPro" id="IPR036138">
    <property type="entry name" value="PBP_dimer_sf"/>
</dbReference>
<keyword evidence="11 16" id="KW-1133">Transmembrane helix</keyword>
<keyword evidence="7 16" id="KW-0812">Transmembrane</keyword>
<evidence type="ECO:0000256" key="15">
    <source>
        <dbReference type="ARBA" id="ARBA00023316"/>
    </source>
</evidence>
<dbReference type="KEGG" id="mbur:EQU24_19735"/>
<comment type="pathway">
    <text evidence="16">Cell wall biogenesis; peptidoglycan biosynthesis.</text>
</comment>
<dbReference type="GO" id="GO:0008955">
    <property type="term" value="F:peptidoglycan glycosyltransferase activity"/>
    <property type="evidence" value="ECO:0007669"/>
    <property type="project" value="InterPro"/>
</dbReference>
<dbReference type="SUPFAM" id="SSF56519">
    <property type="entry name" value="Penicillin binding protein dimerisation domain"/>
    <property type="match status" value="1"/>
</dbReference>
<dbReference type="GO" id="GO:0008658">
    <property type="term" value="F:penicillin binding"/>
    <property type="evidence" value="ECO:0007669"/>
    <property type="project" value="InterPro"/>
</dbReference>
<evidence type="ECO:0000256" key="4">
    <source>
        <dbReference type="ARBA" id="ARBA00022618"/>
    </source>
</evidence>
<dbReference type="STRING" id="675511.GCA_000341735_03489"/>